<evidence type="ECO:0000256" key="6">
    <source>
        <dbReference type="ARBA" id="ARBA00022692"/>
    </source>
</evidence>
<keyword evidence="5 9" id="KW-0997">Cell inner membrane</keyword>
<evidence type="ECO:0000256" key="5">
    <source>
        <dbReference type="ARBA" id="ARBA00022519"/>
    </source>
</evidence>
<dbReference type="PRINTS" id="PR00702">
    <property type="entry name" value="ACRIFLAVINRP"/>
</dbReference>
<keyword evidence="7 9" id="KW-1133">Transmembrane helix</keyword>
<dbReference type="GO" id="GO:0009636">
    <property type="term" value="P:response to toxic substance"/>
    <property type="evidence" value="ECO:0007669"/>
    <property type="project" value="UniProtKB-ARBA"/>
</dbReference>
<evidence type="ECO:0000313" key="11">
    <source>
        <dbReference type="Proteomes" id="UP000092839"/>
    </source>
</evidence>
<evidence type="ECO:0000256" key="8">
    <source>
        <dbReference type="ARBA" id="ARBA00023136"/>
    </source>
</evidence>
<dbReference type="PANTHER" id="PTHR32063">
    <property type="match status" value="1"/>
</dbReference>
<feature type="transmembrane region" description="Helical" evidence="9">
    <location>
        <begin position="920"/>
        <end position="944"/>
    </location>
</feature>
<dbReference type="SUPFAM" id="SSF82693">
    <property type="entry name" value="Multidrug efflux transporter AcrB pore domain, PN1, PN2, PC1 and PC2 subdomains"/>
    <property type="match status" value="4"/>
</dbReference>
<keyword evidence="8 9" id="KW-0472">Membrane</keyword>
<feature type="transmembrane region" description="Helical" evidence="9">
    <location>
        <begin position="969"/>
        <end position="989"/>
    </location>
</feature>
<dbReference type="InterPro" id="IPR001036">
    <property type="entry name" value="Acrflvin-R"/>
</dbReference>
<feature type="transmembrane region" description="Helical" evidence="9">
    <location>
        <begin position="894"/>
        <end position="914"/>
    </location>
</feature>
<dbReference type="PANTHER" id="PTHR32063:SF10">
    <property type="entry name" value="EFFLUX PUMP MEMBRANE TRANSPORTER"/>
    <property type="match status" value="1"/>
</dbReference>
<reference evidence="10 11" key="1">
    <citation type="submission" date="2016-07" db="EMBL/GenBank/DDBJ databases">
        <title>Complete genome sequence of Bradyrhizobium icense LMTR 13T, a potential inoculant strain isolated from lima bean (Phaseolus lunatus) in Peru.</title>
        <authorList>
            <person name="Ormeno-Orrillo E."/>
            <person name="Duran D."/>
            <person name="Rogel M.A."/>
            <person name="Rey L."/>
            <person name="Imperial J."/>
            <person name="Ruiz-Argueso T."/>
            <person name="Martinez-Romero E."/>
        </authorList>
    </citation>
    <scope>NUCLEOTIDE SEQUENCE [LARGE SCALE GENOMIC DNA]</scope>
    <source>
        <strain evidence="10 11">LMTR 13</strain>
    </source>
</reference>
<dbReference type="GO" id="GO:0005886">
    <property type="term" value="C:plasma membrane"/>
    <property type="evidence" value="ECO:0007669"/>
    <property type="project" value="UniProtKB-SubCell"/>
</dbReference>
<evidence type="ECO:0000256" key="3">
    <source>
        <dbReference type="ARBA" id="ARBA00022448"/>
    </source>
</evidence>
<evidence type="ECO:0000256" key="1">
    <source>
        <dbReference type="ARBA" id="ARBA00004429"/>
    </source>
</evidence>
<comment type="subcellular location">
    <subcellularLocation>
        <location evidence="1 9">Cell inner membrane</location>
        <topology evidence="1 9">Multi-pass membrane protein</topology>
    </subcellularLocation>
</comment>
<keyword evidence="11" id="KW-1185">Reference proteome</keyword>
<dbReference type="STRING" id="1274631.LMTR13_03795"/>
<dbReference type="InterPro" id="IPR027463">
    <property type="entry name" value="AcrB_DN_DC_subdom"/>
</dbReference>
<feature type="transmembrane region" description="Helical" evidence="9">
    <location>
        <begin position="366"/>
        <end position="386"/>
    </location>
</feature>
<dbReference type="Gene3D" id="3.30.70.1320">
    <property type="entry name" value="Multidrug efflux transporter AcrB pore domain like"/>
    <property type="match status" value="1"/>
</dbReference>
<dbReference type="SUPFAM" id="SSF82714">
    <property type="entry name" value="Multidrug efflux transporter AcrB TolC docking domain, DN and DC subdomains"/>
    <property type="match status" value="2"/>
</dbReference>
<dbReference type="GO" id="GO:0015562">
    <property type="term" value="F:efflux transmembrane transporter activity"/>
    <property type="evidence" value="ECO:0007669"/>
    <property type="project" value="InterPro"/>
</dbReference>
<dbReference type="KEGG" id="bic:LMTR13_03795"/>
<comment type="similarity">
    <text evidence="2 9">Belongs to the resistance-nodulation-cell division (RND) (TC 2.A.6) family.</text>
</comment>
<dbReference type="EMBL" id="CP016428">
    <property type="protein sequence ID" value="ANV99428.1"/>
    <property type="molecule type" value="Genomic_DNA"/>
</dbReference>
<proteinExistence type="inferred from homology"/>
<feature type="transmembrane region" description="Helical" evidence="9">
    <location>
        <begin position="434"/>
        <end position="459"/>
    </location>
</feature>
<evidence type="ECO:0000256" key="4">
    <source>
        <dbReference type="ARBA" id="ARBA00022475"/>
    </source>
</evidence>
<dbReference type="FunFam" id="1.20.1640.10:FF:000001">
    <property type="entry name" value="Efflux pump membrane transporter"/>
    <property type="match status" value="1"/>
</dbReference>
<feature type="transmembrane region" description="Helical" evidence="9">
    <location>
        <begin position="465"/>
        <end position="488"/>
    </location>
</feature>
<dbReference type="Pfam" id="PF00873">
    <property type="entry name" value="ACR_tran"/>
    <property type="match status" value="1"/>
</dbReference>
<feature type="transmembrane region" description="Helical" evidence="9">
    <location>
        <begin position="538"/>
        <end position="556"/>
    </location>
</feature>
<accession>A0A1B1U9I1</accession>
<dbReference type="InterPro" id="IPR004764">
    <property type="entry name" value="MdtF-like"/>
</dbReference>
<dbReference type="Gene3D" id="3.30.70.1440">
    <property type="entry name" value="Multidrug efflux transporter AcrB pore domain"/>
    <property type="match status" value="1"/>
</dbReference>
<gene>
    <name evidence="10" type="ORF">LMTR13_03795</name>
</gene>
<keyword evidence="6 9" id="KW-0812">Transmembrane</keyword>
<dbReference type="Gene3D" id="3.30.70.1430">
    <property type="entry name" value="Multidrug efflux transporter AcrB pore domain"/>
    <property type="match status" value="2"/>
</dbReference>
<feature type="transmembrane region" description="Helical" evidence="9">
    <location>
        <begin position="868"/>
        <end position="887"/>
    </location>
</feature>
<dbReference type="NCBIfam" id="NF000282">
    <property type="entry name" value="RND_permease_1"/>
    <property type="match status" value="1"/>
</dbReference>
<protein>
    <recommendedName>
        <fullName evidence="9">Efflux pump membrane transporter</fullName>
    </recommendedName>
</protein>
<keyword evidence="4" id="KW-1003">Cell membrane</keyword>
<feature type="transmembrane region" description="Helical" evidence="9">
    <location>
        <begin position="340"/>
        <end position="359"/>
    </location>
</feature>
<evidence type="ECO:0000256" key="9">
    <source>
        <dbReference type="RuleBase" id="RU364070"/>
    </source>
</evidence>
<dbReference type="SUPFAM" id="SSF82866">
    <property type="entry name" value="Multidrug efflux transporter AcrB transmembrane domain"/>
    <property type="match status" value="2"/>
</dbReference>
<dbReference type="AlphaFoldDB" id="A0A1B1U9I1"/>
<evidence type="ECO:0000256" key="2">
    <source>
        <dbReference type="ARBA" id="ARBA00010942"/>
    </source>
</evidence>
<evidence type="ECO:0000256" key="7">
    <source>
        <dbReference type="ARBA" id="ARBA00022989"/>
    </source>
</evidence>
<dbReference type="Gene3D" id="1.20.1640.10">
    <property type="entry name" value="Multidrug efflux transporter AcrB transmembrane domain"/>
    <property type="match status" value="2"/>
</dbReference>
<dbReference type="Gene3D" id="3.30.2090.10">
    <property type="entry name" value="Multidrug efflux transporter AcrB TolC docking domain, DN and DC subdomains"/>
    <property type="match status" value="2"/>
</dbReference>
<dbReference type="GO" id="GO:0042910">
    <property type="term" value="F:xenobiotic transmembrane transporter activity"/>
    <property type="evidence" value="ECO:0007669"/>
    <property type="project" value="TreeGrafter"/>
</dbReference>
<sequence>MPSFFIDRPIFAWVVALFICLVGAISIPLLAVAQYPIIAPPSISISTSYPGASPENLYNSVTRLIEEELNGASGILNFESTSDSLGQVEIIANFVPGTETGAASVEVQNRLKRVEARLPRAVIQQGILVEEASSAVLQIITLNSTDGSLDEIGLGDFMIRNVLGEIRRIPGVGRATLYSTERSLRIWVDPAKLVGYGLTADDVNKAISAQNAQVASGSVGAEPSTPEQKISALVLVKGQLSSPDEFGAITLRANPDGSTVRLRDVARIEIGGLSYQFNTRLNGKPTAGLSVLLSPTGNALATASAVEAKMKELSKFFPTNIGYEIPYNITPVVKASINKVLMTLVEAVVLVFIVMFLFLQNIRYTIIPTIVVPVALLGTCAMLMAAGYSINMLTMFGMVLAVGILVDDAIVVVENVERIMAEEGLPPKEATRKAMSQITSAIIGITLVLMAVFVPMAFFPGSVGIIYRQFSVTMVSAIAFSALLALSLTPALCATLLKPVEAGHGHARKGVFGWFNRVLESGRGGYTRTVKGSLKRTGRLMAIYAVLFIGLGWAFVRLPGGFLPVDDQGFITTDVQTPSDSSYARTEAAVEAVEKYLLNRVGVEDVTFLTGFSFLGQGVNTAQAFITLKDWSERSKKDSAAAIVADINRDLSSVRDARISALQPPPIDNLGNSSGFSFRLQDRGQKGYPALVAAADRLIAEANAGRVLQKVYVEGLPPAPQVNLMIDREKAGAFGVTFEDINQTISTNLGSNYINDFPNRGRMQRVIVQADRASRMNADDILNYNVKNSRGQLVPFSAFATVQWSKGPTQIAGFNYYPAVRISGEAKPGFTSGDAIAEMERLANKLPRGFGYEWTGQSLQEKLSGSQAPFLLGLSVLVVFLLLAALYESWTIPLAVLLTVPLGICGAVIAATMRGLPNDVYFTVGLITIIGLAAKDAILIIEFAKDLRAQGKPLIEATVEACSLRFRPILMTGLAFVCGVLPMAIATGAGGASQQALGTSVMGGMIAVVILALLMVPVFFVSVQRVLAGDREKVVEEVAGAEVAGPPAPVKS</sequence>
<keyword evidence="3 9" id="KW-0813">Transport</keyword>
<name>A0A1B1U9I1_9BRAD</name>
<feature type="transmembrane region" description="Helical" evidence="9">
    <location>
        <begin position="1001"/>
        <end position="1023"/>
    </location>
</feature>
<dbReference type="Proteomes" id="UP000092839">
    <property type="component" value="Chromosome"/>
</dbReference>
<evidence type="ECO:0000313" key="10">
    <source>
        <dbReference type="EMBL" id="ANV99428.1"/>
    </source>
</evidence>
<dbReference type="NCBIfam" id="TIGR00915">
    <property type="entry name" value="2A0602"/>
    <property type="match status" value="1"/>
</dbReference>
<dbReference type="OrthoDB" id="9807350at2"/>
<comment type="caution">
    <text evidence="9">Lacks conserved residue(s) required for the propagation of feature annotation.</text>
</comment>
<organism evidence="10 11">
    <name type="scientific">Bradyrhizobium icense</name>
    <dbReference type="NCBI Taxonomy" id="1274631"/>
    <lineage>
        <taxon>Bacteria</taxon>
        <taxon>Pseudomonadati</taxon>
        <taxon>Pseudomonadota</taxon>
        <taxon>Alphaproteobacteria</taxon>
        <taxon>Hyphomicrobiales</taxon>
        <taxon>Nitrobacteraceae</taxon>
        <taxon>Bradyrhizobium</taxon>
    </lineage>
</organism>
<dbReference type="RefSeq" id="WP_065726735.1">
    <property type="nucleotide sequence ID" value="NZ_CP016428.1"/>
</dbReference>